<gene>
    <name evidence="3" type="ORF">ACFQ2K_47695</name>
</gene>
<dbReference type="SUPFAM" id="SSF48264">
    <property type="entry name" value="Cytochrome P450"/>
    <property type="match status" value="1"/>
</dbReference>
<name>A0ABW2X6D9_9ACTN</name>
<dbReference type="GO" id="GO:0016491">
    <property type="term" value="F:oxidoreductase activity"/>
    <property type="evidence" value="ECO:0007669"/>
    <property type="project" value="UniProtKB-KW"/>
</dbReference>
<dbReference type="Proteomes" id="UP001596915">
    <property type="component" value="Unassembled WGS sequence"/>
</dbReference>
<sequence>MSADQPEDETAVTYPTARTCPFDPPAEFTRLRALPGLPRTRALEDARPWLITRYEDAKAVLASPAFSARLDSPGFPLYSPGDVQQRDDRVESLIRSDDPDHLTRRRRLTRHFTVKRVHATREEIQQVIDSAVDDLLDAGSPADLVALVARPVPARVICLLLGVPYADHAFFQQAAARALAGDTDPADVRIALRELGDYLDILVQEKARTSGDDVLSQLARDLLLSGTVDRAELVNIAMTLLVAGFETTGNMIGLGTALFLRHPEQRDLFMAGDEALGANAVEELLRYLSVARHPRQLAVRSEVTVAGCPLSPGDGVLISLPSANRDPQEFDSPDAFDIGRTARGHLAFSHGTHQCLGQALARLELLLTFRTLFARVPTLRLADSSEGFEGFDVNTQSRVHGFNSLQVAW</sequence>
<dbReference type="EMBL" id="JBHTGL010000008">
    <property type="protein sequence ID" value="MFD0629167.1"/>
    <property type="molecule type" value="Genomic_DNA"/>
</dbReference>
<dbReference type="InterPro" id="IPR036396">
    <property type="entry name" value="Cyt_P450_sf"/>
</dbReference>
<dbReference type="InterPro" id="IPR001128">
    <property type="entry name" value="Cyt_P450"/>
</dbReference>
<evidence type="ECO:0000313" key="4">
    <source>
        <dbReference type="Proteomes" id="UP001596915"/>
    </source>
</evidence>
<dbReference type="PANTHER" id="PTHR46696">
    <property type="entry name" value="P450, PUTATIVE (EUROFUNG)-RELATED"/>
    <property type="match status" value="1"/>
</dbReference>
<comment type="caution">
    <text evidence="3">The sequence shown here is derived from an EMBL/GenBank/DDBJ whole genome shotgun (WGS) entry which is preliminary data.</text>
</comment>
<dbReference type="InterPro" id="IPR017972">
    <property type="entry name" value="Cyt_P450_CS"/>
</dbReference>
<dbReference type="PRINTS" id="PR00385">
    <property type="entry name" value="P450"/>
</dbReference>
<evidence type="ECO:0000256" key="2">
    <source>
        <dbReference type="RuleBase" id="RU000461"/>
    </source>
</evidence>
<dbReference type="PRINTS" id="PR00359">
    <property type="entry name" value="BP450"/>
</dbReference>
<dbReference type="Pfam" id="PF00067">
    <property type="entry name" value="p450"/>
    <property type="match status" value="1"/>
</dbReference>
<comment type="similarity">
    <text evidence="1 2">Belongs to the cytochrome P450 family.</text>
</comment>
<keyword evidence="2" id="KW-0479">Metal-binding</keyword>
<evidence type="ECO:0000313" key="3">
    <source>
        <dbReference type="EMBL" id="MFD0629167.1"/>
    </source>
</evidence>
<proteinExistence type="inferred from homology"/>
<accession>A0ABW2X6D9</accession>
<organism evidence="3 4">
    <name type="scientific">Streptomyces sanglieri</name>
    <dbReference type="NCBI Taxonomy" id="193460"/>
    <lineage>
        <taxon>Bacteria</taxon>
        <taxon>Bacillati</taxon>
        <taxon>Actinomycetota</taxon>
        <taxon>Actinomycetes</taxon>
        <taxon>Kitasatosporales</taxon>
        <taxon>Streptomycetaceae</taxon>
        <taxon>Streptomyces</taxon>
    </lineage>
</organism>
<keyword evidence="2" id="KW-0349">Heme</keyword>
<dbReference type="PANTHER" id="PTHR46696:SF1">
    <property type="entry name" value="CYTOCHROME P450 YJIB-RELATED"/>
    <property type="match status" value="1"/>
</dbReference>
<reference evidence="4" key="1">
    <citation type="journal article" date="2019" name="Int. J. Syst. Evol. Microbiol.">
        <title>The Global Catalogue of Microorganisms (GCM) 10K type strain sequencing project: providing services to taxonomists for standard genome sequencing and annotation.</title>
        <authorList>
            <consortium name="The Broad Institute Genomics Platform"/>
            <consortium name="The Broad Institute Genome Sequencing Center for Infectious Disease"/>
            <person name="Wu L."/>
            <person name="Ma J."/>
        </authorList>
    </citation>
    <scope>NUCLEOTIDE SEQUENCE [LARGE SCALE GENOMIC DNA]</scope>
    <source>
        <strain evidence="4">JCM 12607</strain>
    </source>
</reference>
<keyword evidence="2" id="KW-0408">Iron</keyword>
<keyword evidence="4" id="KW-1185">Reference proteome</keyword>
<dbReference type="PROSITE" id="PS00086">
    <property type="entry name" value="CYTOCHROME_P450"/>
    <property type="match status" value="1"/>
</dbReference>
<keyword evidence="2" id="KW-0503">Monooxygenase</keyword>
<dbReference type="CDD" id="cd11030">
    <property type="entry name" value="CYP105-like"/>
    <property type="match status" value="1"/>
</dbReference>
<dbReference type="EC" id="1.14.-.-" evidence="3"/>
<dbReference type="Gene3D" id="1.10.630.10">
    <property type="entry name" value="Cytochrome P450"/>
    <property type="match status" value="1"/>
</dbReference>
<evidence type="ECO:0000256" key="1">
    <source>
        <dbReference type="ARBA" id="ARBA00010617"/>
    </source>
</evidence>
<dbReference type="InterPro" id="IPR002397">
    <property type="entry name" value="Cyt_P450_B"/>
</dbReference>
<protein>
    <submittedName>
        <fullName evidence="3">Cytochrome P450</fullName>
        <ecNumber evidence="3">1.14.-.-</ecNumber>
    </submittedName>
</protein>
<keyword evidence="2 3" id="KW-0560">Oxidoreductase</keyword>